<dbReference type="Proteomes" id="UP000006591">
    <property type="component" value="Chromosome 4"/>
</dbReference>
<evidence type="ECO:0000313" key="2">
    <source>
        <dbReference type="EnsemblPlants" id="ONIVA04G00380.1"/>
    </source>
</evidence>
<keyword evidence="1" id="KW-1133">Transmembrane helix</keyword>
<organism evidence="2">
    <name type="scientific">Oryza nivara</name>
    <name type="common">Indian wild rice</name>
    <name type="synonym">Oryza sativa f. spontanea</name>
    <dbReference type="NCBI Taxonomy" id="4536"/>
    <lineage>
        <taxon>Eukaryota</taxon>
        <taxon>Viridiplantae</taxon>
        <taxon>Streptophyta</taxon>
        <taxon>Embryophyta</taxon>
        <taxon>Tracheophyta</taxon>
        <taxon>Spermatophyta</taxon>
        <taxon>Magnoliopsida</taxon>
        <taxon>Liliopsida</taxon>
        <taxon>Poales</taxon>
        <taxon>Poaceae</taxon>
        <taxon>BOP clade</taxon>
        <taxon>Oryzoideae</taxon>
        <taxon>Oryzeae</taxon>
        <taxon>Oryzinae</taxon>
        <taxon>Oryza</taxon>
    </lineage>
</organism>
<dbReference type="HOGENOM" id="CLU_1162716_0_0_1"/>
<keyword evidence="1" id="KW-0812">Transmembrane</keyword>
<name>A0A0E0GX31_ORYNI</name>
<dbReference type="EnsemblPlants" id="ONIVA04G00380.1">
    <property type="protein sequence ID" value="ONIVA04G00380.1"/>
    <property type="gene ID" value="ONIVA04G00380"/>
</dbReference>
<proteinExistence type="predicted"/>
<feature type="transmembrane region" description="Helical" evidence="1">
    <location>
        <begin position="101"/>
        <end position="122"/>
    </location>
</feature>
<accession>A0A0E0GX31</accession>
<dbReference type="Gramene" id="ONIVA04G00380.1">
    <property type="protein sequence ID" value="ONIVA04G00380.1"/>
    <property type="gene ID" value="ONIVA04G00380"/>
</dbReference>
<keyword evidence="3" id="KW-1185">Reference proteome</keyword>
<protein>
    <submittedName>
        <fullName evidence="2">Uncharacterized protein</fullName>
    </submittedName>
</protein>
<dbReference type="AlphaFoldDB" id="A0A0E0GX31"/>
<reference evidence="2" key="1">
    <citation type="submission" date="2015-04" db="UniProtKB">
        <authorList>
            <consortium name="EnsemblPlants"/>
        </authorList>
    </citation>
    <scope>IDENTIFICATION</scope>
    <source>
        <strain evidence="2">SL10</strain>
    </source>
</reference>
<sequence>MPSKVGMLMLSEPLPSFSKLVQASRPVHALDEEIEHNITKKNETGRGGEDVSCSVVTKHFWCKPSDGRRAAVEWAFSQTSIHPRTRRGRRRAAGGGERPYFLLRLCLCVVVLLVVTIAAAAARTATMAPYVKQGGGGGAPTDISEVYRPDFGHAGAEVFDSGMFDTVCSIGQFPALDSFAAQEFDSCSPRRRRLQTYSFARRYSLLSRRRERIDEDLVETAALVPRQSKPETILLRDLV</sequence>
<keyword evidence="1" id="KW-0472">Membrane</keyword>
<evidence type="ECO:0000313" key="3">
    <source>
        <dbReference type="Proteomes" id="UP000006591"/>
    </source>
</evidence>
<reference evidence="2" key="2">
    <citation type="submission" date="2018-04" db="EMBL/GenBank/DDBJ databases">
        <title>OnivRS2 (Oryza nivara Reference Sequence Version 2).</title>
        <authorList>
            <person name="Zhang J."/>
            <person name="Kudrna D."/>
            <person name="Lee S."/>
            <person name="Talag J."/>
            <person name="Rajasekar S."/>
            <person name="Welchert J."/>
            <person name="Hsing Y.-I."/>
            <person name="Wing R.A."/>
        </authorList>
    </citation>
    <scope>NUCLEOTIDE SEQUENCE [LARGE SCALE GENOMIC DNA]</scope>
    <source>
        <strain evidence="2">SL10</strain>
    </source>
</reference>
<evidence type="ECO:0000256" key="1">
    <source>
        <dbReference type="SAM" id="Phobius"/>
    </source>
</evidence>